<dbReference type="GO" id="GO:0006382">
    <property type="term" value="P:adenosine to inosine editing"/>
    <property type="evidence" value="ECO:0007669"/>
    <property type="project" value="TreeGrafter"/>
</dbReference>
<accession>K0RDU9</accession>
<dbReference type="GO" id="GO:0003726">
    <property type="term" value="F:double-stranded RNA adenosine deaminase activity"/>
    <property type="evidence" value="ECO:0007669"/>
    <property type="project" value="TreeGrafter"/>
</dbReference>
<dbReference type="SMART" id="SM00552">
    <property type="entry name" value="ADEAMc"/>
    <property type="match status" value="1"/>
</dbReference>
<dbReference type="AlphaFoldDB" id="K0RDU9"/>
<name>K0RDU9_THAOC</name>
<dbReference type="InterPro" id="IPR002466">
    <property type="entry name" value="A_deamin"/>
</dbReference>
<evidence type="ECO:0000313" key="3">
    <source>
        <dbReference type="Proteomes" id="UP000266841"/>
    </source>
</evidence>
<dbReference type="PANTHER" id="PTHR10910:SF62">
    <property type="entry name" value="AT07585P-RELATED"/>
    <property type="match status" value="1"/>
</dbReference>
<dbReference type="eggNOG" id="KOG2777">
    <property type="taxonomic scope" value="Eukaryota"/>
</dbReference>
<dbReference type="OMA" id="ENCRALG"/>
<sequence length="374" mass="41847">MQQQIHARGSVRHAEKRRRGTCEFANRVARASLDAYERAVPETYRKANRQTCVAAIVAHFQSNNNCDESVDPAPRTVDDNLVVLGLGVGTKFLAHSMLVQEQAGYGKRIRDGHAEVLARRAFQRHIIEEMRNDLALDGRKSDDPLKIPPLVLERLDRGDEATKAAEIRYRLKPGVSLHFYASSAPCGNATLKKFVKMEKEKFDESLGPDEWPSDQVHSPLQAHSIRLGQFSLLVKKDSSSSSVEPPTAVAADEDNLRVSRQSKRRKAWPCRERDDWCPPSCSIVNFGMGTIHSCSDKLARWNCLGLQGSLLMTLIEEPMYMTTLTIGRKFSRATCQRAVCCRAEGYDAGVDKFAVNHPVLMETNVYMDESGVIT</sequence>
<organism evidence="2 3">
    <name type="scientific">Thalassiosira oceanica</name>
    <name type="common">Marine diatom</name>
    <dbReference type="NCBI Taxonomy" id="159749"/>
    <lineage>
        <taxon>Eukaryota</taxon>
        <taxon>Sar</taxon>
        <taxon>Stramenopiles</taxon>
        <taxon>Ochrophyta</taxon>
        <taxon>Bacillariophyta</taxon>
        <taxon>Coscinodiscophyceae</taxon>
        <taxon>Thalassiosirophycidae</taxon>
        <taxon>Thalassiosirales</taxon>
        <taxon>Thalassiosiraceae</taxon>
        <taxon>Thalassiosira</taxon>
    </lineage>
</organism>
<dbReference type="Proteomes" id="UP000266841">
    <property type="component" value="Unassembled WGS sequence"/>
</dbReference>
<protein>
    <recommendedName>
        <fullName evidence="1">A to I editase domain-containing protein</fullName>
    </recommendedName>
</protein>
<dbReference type="GO" id="GO:0005730">
    <property type="term" value="C:nucleolus"/>
    <property type="evidence" value="ECO:0007669"/>
    <property type="project" value="TreeGrafter"/>
</dbReference>
<gene>
    <name evidence="2" type="ORF">THAOC_28867</name>
</gene>
<dbReference type="EMBL" id="AGNL01040765">
    <property type="protein sequence ID" value="EJK51923.1"/>
    <property type="molecule type" value="Genomic_DNA"/>
</dbReference>
<feature type="domain" description="A to I editase" evidence="1">
    <location>
        <begin position="85"/>
        <end position="366"/>
    </location>
</feature>
<evidence type="ECO:0000259" key="1">
    <source>
        <dbReference type="PROSITE" id="PS50141"/>
    </source>
</evidence>
<dbReference type="Pfam" id="PF02137">
    <property type="entry name" value="A_deamin"/>
    <property type="match status" value="1"/>
</dbReference>
<dbReference type="GO" id="GO:0005737">
    <property type="term" value="C:cytoplasm"/>
    <property type="evidence" value="ECO:0007669"/>
    <property type="project" value="TreeGrafter"/>
</dbReference>
<dbReference type="GO" id="GO:0008251">
    <property type="term" value="F:tRNA-specific adenosine deaminase activity"/>
    <property type="evidence" value="ECO:0007669"/>
    <property type="project" value="TreeGrafter"/>
</dbReference>
<dbReference type="PANTHER" id="PTHR10910">
    <property type="entry name" value="EUKARYOTE SPECIFIC DSRNA BINDING PROTEIN"/>
    <property type="match status" value="1"/>
</dbReference>
<dbReference type="OrthoDB" id="47001at2759"/>
<dbReference type="PROSITE" id="PS50141">
    <property type="entry name" value="A_DEAMIN_EDITASE"/>
    <property type="match status" value="1"/>
</dbReference>
<dbReference type="GO" id="GO:0003725">
    <property type="term" value="F:double-stranded RNA binding"/>
    <property type="evidence" value="ECO:0007669"/>
    <property type="project" value="TreeGrafter"/>
</dbReference>
<comment type="caution">
    <text evidence="2">The sequence shown here is derived from an EMBL/GenBank/DDBJ whole genome shotgun (WGS) entry which is preliminary data.</text>
</comment>
<proteinExistence type="predicted"/>
<dbReference type="GO" id="GO:0006396">
    <property type="term" value="P:RNA processing"/>
    <property type="evidence" value="ECO:0007669"/>
    <property type="project" value="InterPro"/>
</dbReference>
<keyword evidence="3" id="KW-1185">Reference proteome</keyword>
<reference evidence="2 3" key="1">
    <citation type="journal article" date="2012" name="Genome Biol.">
        <title>Genome and low-iron response of an oceanic diatom adapted to chronic iron limitation.</title>
        <authorList>
            <person name="Lommer M."/>
            <person name="Specht M."/>
            <person name="Roy A.S."/>
            <person name="Kraemer L."/>
            <person name="Andreson R."/>
            <person name="Gutowska M.A."/>
            <person name="Wolf J."/>
            <person name="Bergner S.V."/>
            <person name="Schilhabel M.B."/>
            <person name="Klostermeier U.C."/>
            <person name="Beiko R.G."/>
            <person name="Rosenstiel P."/>
            <person name="Hippler M."/>
            <person name="Laroche J."/>
        </authorList>
    </citation>
    <scope>NUCLEOTIDE SEQUENCE [LARGE SCALE GENOMIC DNA]</scope>
    <source>
        <strain evidence="2 3">CCMP1005</strain>
    </source>
</reference>
<evidence type="ECO:0000313" key="2">
    <source>
        <dbReference type="EMBL" id="EJK51923.1"/>
    </source>
</evidence>